<evidence type="ECO:0000313" key="1">
    <source>
        <dbReference type="EMBL" id="NNH73695.1"/>
    </source>
</evidence>
<dbReference type="Gene3D" id="2.60.120.620">
    <property type="entry name" value="q2cbj1_9rhob like domain"/>
    <property type="match status" value="1"/>
</dbReference>
<protein>
    <submittedName>
        <fullName evidence="1">Uncharacterized protein</fullName>
    </submittedName>
</protein>
<dbReference type="GO" id="GO:0016706">
    <property type="term" value="F:2-oxoglutarate-dependent dioxygenase activity"/>
    <property type="evidence" value="ECO:0007669"/>
    <property type="project" value="UniProtKB-ARBA"/>
</dbReference>
<comment type="caution">
    <text evidence="1">The sequence shown here is derived from an EMBL/GenBank/DDBJ whole genome shotgun (WGS) entry which is preliminary data.</text>
</comment>
<evidence type="ECO:0000313" key="2">
    <source>
        <dbReference type="Proteomes" id="UP000586827"/>
    </source>
</evidence>
<name>A0A849CBN8_9NOCA</name>
<dbReference type="AlphaFoldDB" id="A0A849CBN8"/>
<gene>
    <name evidence="1" type="ORF">HLB23_28230</name>
</gene>
<accession>A0A849CBN8</accession>
<proteinExistence type="predicted"/>
<dbReference type="Proteomes" id="UP000586827">
    <property type="component" value="Unassembled WGS sequence"/>
</dbReference>
<dbReference type="RefSeq" id="WP_169815071.1">
    <property type="nucleotide sequence ID" value="NZ_JABELX010000011.1"/>
</dbReference>
<sequence>MKQVVLSEADIARFESDGFLRLPAALDDGEVSALLAGIAKLQADGAANDDSRAWWREFHDGALTPQARESFDFRNVAMSELVFEDLVDAPRILVPITQILGPRIALLSSHAAVRAPVSDLTVEQLSRTRLGWHRDLGISSVEMAHPQPRLAVKAAIWLTPLTGSAQGAMRVVPGSHRLVGDLAFDELTNQPHGAIDMLADAGDIVLFEQRLWHTATPNILGQARVSLFYCYGYRWLRPQDYGEVEPARLAGMSPVRKQLFGAKTTVMGHHLPTSEDVPLAAGLAEWEGERS</sequence>
<dbReference type="GO" id="GO:0005506">
    <property type="term" value="F:iron ion binding"/>
    <property type="evidence" value="ECO:0007669"/>
    <property type="project" value="UniProtKB-ARBA"/>
</dbReference>
<keyword evidence="2" id="KW-1185">Reference proteome</keyword>
<dbReference type="InterPro" id="IPR008775">
    <property type="entry name" value="Phytyl_CoA_dOase-like"/>
</dbReference>
<reference evidence="1 2" key="1">
    <citation type="submission" date="2020-05" db="EMBL/GenBank/DDBJ databases">
        <title>MicrobeNet Type strains.</title>
        <authorList>
            <person name="Nicholson A.C."/>
        </authorList>
    </citation>
    <scope>NUCLEOTIDE SEQUENCE [LARGE SCALE GENOMIC DNA]</scope>
    <source>
        <strain evidence="1 2">JCM 3224</strain>
    </source>
</reference>
<dbReference type="Pfam" id="PF05721">
    <property type="entry name" value="PhyH"/>
    <property type="match status" value="1"/>
</dbReference>
<dbReference type="PANTHER" id="PTHR20883:SF48">
    <property type="entry name" value="ECTOINE DIOXYGENASE"/>
    <property type="match status" value="1"/>
</dbReference>
<dbReference type="PANTHER" id="PTHR20883">
    <property type="entry name" value="PHYTANOYL-COA DIOXYGENASE DOMAIN CONTAINING 1"/>
    <property type="match status" value="1"/>
</dbReference>
<dbReference type="SUPFAM" id="SSF51197">
    <property type="entry name" value="Clavaminate synthase-like"/>
    <property type="match status" value="1"/>
</dbReference>
<organism evidence="1 2">
    <name type="scientific">Nocardia uniformis</name>
    <dbReference type="NCBI Taxonomy" id="53432"/>
    <lineage>
        <taxon>Bacteria</taxon>
        <taxon>Bacillati</taxon>
        <taxon>Actinomycetota</taxon>
        <taxon>Actinomycetes</taxon>
        <taxon>Mycobacteriales</taxon>
        <taxon>Nocardiaceae</taxon>
        <taxon>Nocardia</taxon>
    </lineage>
</organism>
<dbReference type="EMBL" id="JABELX010000011">
    <property type="protein sequence ID" value="NNH73695.1"/>
    <property type="molecule type" value="Genomic_DNA"/>
</dbReference>